<organism evidence="5 6">
    <name type="scientific">Metabacillus endolithicus</name>
    <dbReference type="NCBI Taxonomy" id="1535204"/>
    <lineage>
        <taxon>Bacteria</taxon>
        <taxon>Bacillati</taxon>
        <taxon>Bacillota</taxon>
        <taxon>Bacilli</taxon>
        <taxon>Bacillales</taxon>
        <taxon>Bacillaceae</taxon>
        <taxon>Metabacillus</taxon>
    </lineage>
</organism>
<dbReference type="SUPFAM" id="SSF55447">
    <property type="entry name" value="CO dehydrogenase flavoprotein C-terminal domain-like"/>
    <property type="match status" value="1"/>
</dbReference>
<dbReference type="InterPro" id="IPR016169">
    <property type="entry name" value="FAD-bd_PCMH_sub2"/>
</dbReference>
<proteinExistence type="predicted"/>
<dbReference type="EMBL" id="JBHUIK010000002">
    <property type="protein sequence ID" value="MFD2214477.1"/>
    <property type="molecule type" value="Genomic_DNA"/>
</dbReference>
<keyword evidence="2" id="KW-0274">FAD</keyword>
<evidence type="ECO:0000313" key="5">
    <source>
        <dbReference type="EMBL" id="MFD2214477.1"/>
    </source>
</evidence>
<keyword evidence="6" id="KW-1185">Reference proteome</keyword>
<evidence type="ECO:0000259" key="4">
    <source>
        <dbReference type="PROSITE" id="PS51387"/>
    </source>
</evidence>
<dbReference type="Gene3D" id="3.30.390.50">
    <property type="entry name" value="CO dehydrogenase flavoprotein, C-terminal domain"/>
    <property type="match status" value="1"/>
</dbReference>
<evidence type="ECO:0000256" key="3">
    <source>
        <dbReference type="ARBA" id="ARBA00023002"/>
    </source>
</evidence>
<keyword evidence="3" id="KW-0560">Oxidoreductase</keyword>
<name>A0ABW5BWE2_9BACI</name>
<dbReference type="InterPro" id="IPR016166">
    <property type="entry name" value="FAD-bd_PCMH"/>
</dbReference>
<dbReference type="InterPro" id="IPR002346">
    <property type="entry name" value="Mopterin_DH_FAD-bd"/>
</dbReference>
<sequence length="291" mass="32468">MNVEQHSTPLKSEIVVEHPISVEDAIKMKVLFEGEYVAGGTLHQIQWESGVPLPSRLINLSCIEQLKKVRFEKINDENILAIGALTTIAECIKHPDIIEHCPLLTEACRNIAAPAVRNRATIGGNVASGIGDSIPALLVLDAKVKIALKDQIYMIDVATWLKEKESYPHLLLEILIPLQANKTKSFYRKVGRREAFTASLVTVSCCWSKCAHNEISFIRMAVGGGAHFPIRLQKLEQLLTGSRSQITSEIIYKTILEEFQSYSDAFVTESYRKKVTANILTEKLGTILREE</sequence>
<keyword evidence="1" id="KW-0285">Flavoprotein</keyword>
<dbReference type="Proteomes" id="UP001597318">
    <property type="component" value="Unassembled WGS sequence"/>
</dbReference>
<dbReference type="PANTHER" id="PTHR42659:SF2">
    <property type="entry name" value="XANTHINE DEHYDROGENASE SUBUNIT C-RELATED"/>
    <property type="match status" value="1"/>
</dbReference>
<accession>A0ABW5BWE2</accession>
<dbReference type="PANTHER" id="PTHR42659">
    <property type="entry name" value="XANTHINE DEHYDROGENASE SUBUNIT C-RELATED"/>
    <property type="match status" value="1"/>
</dbReference>
<dbReference type="InterPro" id="IPR005107">
    <property type="entry name" value="CO_DH_flav_C"/>
</dbReference>
<dbReference type="InterPro" id="IPR036318">
    <property type="entry name" value="FAD-bd_PCMH-like_sf"/>
</dbReference>
<dbReference type="Pfam" id="PF00941">
    <property type="entry name" value="FAD_binding_5"/>
    <property type="match status" value="1"/>
</dbReference>
<evidence type="ECO:0000256" key="1">
    <source>
        <dbReference type="ARBA" id="ARBA00022630"/>
    </source>
</evidence>
<dbReference type="SUPFAM" id="SSF56176">
    <property type="entry name" value="FAD-binding/transporter-associated domain-like"/>
    <property type="match status" value="1"/>
</dbReference>
<protein>
    <submittedName>
        <fullName evidence="5">FAD binding domain-containing protein</fullName>
    </submittedName>
</protein>
<dbReference type="PROSITE" id="PS51387">
    <property type="entry name" value="FAD_PCMH"/>
    <property type="match status" value="1"/>
</dbReference>
<dbReference type="SMART" id="SM01092">
    <property type="entry name" value="CO_deh_flav_C"/>
    <property type="match status" value="1"/>
</dbReference>
<gene>
    <name evidence="5" type="ORF">ACFSKK_12360</name>
</gene>
<evidence type="ECO:0000256" key="2">
    <source>
        <dbReference type="ARBA" id="ARBA00022827"/>
    </source>
</evidence>
<comment type="caution">
    <text evidence="5">The sequence shown here is derived from an EMBL/GenBank/DDBJ whole genome shotgun (WGS) entry which is preliminary data.</text>
</comment>
<evidence type="ECO:0000313" key="6">
    <source>
        <dbReference type="Proteomes" id="UP001597318"/>
    </source>
</evidence>
<reference evidence="6" key="1">
    <citation type="journal article" date="2019" name="Int. J. Syst. Evol. Microbiol.">
        <title>The Global Catalogue of Microorganisms (GCM) 10K type strain sequencing project: providing services to taxonomists for standard genome sequencing and annotation.</title>
        <authorList>
            <consortium name="The Broad Institute Genomics Platform"/>
            <consortium name="The Broad Institute Genome Sequencing Center for Infectious Disease"/>
            <person name="Wu L."/>
            <person name="Ma J."/>
        </authorList>
    </citation>
    <scope>NUCLEOTIDE SEQUENCE [LARGE SCALE GENOMIC DNA]</scope>
    <source>
        <strain evidence="6">CGMCC 1.15474</strain>
    </source>
</reference>
<dbReference type="InterPro" id="IPR036683">
    <property type="entry name" value="CO_DH_flav_C_dom_sf"/>
</dbReference>
<feature type="domain" description="FAD-binding PCMH-type" evidence="4">
    <location>
        <begin position="7"/>
        <end position="181"/>
    </location>
</feature>
<dbReference type="Pfam" id="PF03450">
    <property type="entry name" value="CO_deh_flav_C"/>
    <property type="match status" value="1"/>
</dbReference>
<dbReference type="InterPro" id="IPR051312">
    <property type="entry name" value="Diverse_Substr_Oxidored"/>
</dbReference>
<dbReference type="Gene3D" id="3.30.465.10">
    <property type="match status" value="1"/>
</dbReference>